<dbReference type="PROSITE" id="PS00598">
    <property type="entry name" value="CHROMO_1"/>
    <property type="match status" value="1"/>
</dbReference>
<dbReference type="PANTHER" id="PTHR22812">
    <property type="entry name" value="CHROMOBOX PROTEIN"/>
    <property type="match status" value="1"/>
</dbReference>
<evidence type="ECO:0000313" key="5">
    <source>
        <dbReference type="EMBL" id="CAH0104537.1"/>
    </source>
</evidence>
<dbReference type="EMBL" id="CAKKLH010000146">
    <property type="protein sequence ID" value="CAH0104537.1"/>
    <property type="molecule type" value="Genomic_DNA"/>
</dbReference>
<feature type="region of interest" description="Disordered" evidence="3">
    <location>
        <begin position="1"/>
        <end position="30"/>
    </location>
</feature>
<dbReference type="GO" id="GO:0003682">
    <property type="term" value="F:chromatin binding"/>
    <property type="evidence" value="ECO:0007669"/>
    <property type="project" value="UniProtKB-ARBA"/>
</dbReference>
<dbReference type="InterPro" id="IPR017984">
    <property type="entry name" value="Chromo_dom_subgr"/>
</dbReference>
<gene>
    <name evidence="5" type="ORF">DGAL_LOCUS7444</name>
</gene>
<proteinExistence type="predicted"/>
<comment type="subcellular location">
    <subcellularLocation>
        <location evidence="1">Nucleus</location>
    </subcellularLocation>
</comment>
<dbReference type="PRINTS" id="PR00504">
    <property type="entry name" value="CHROMODOMAIN"/>
</dbReference>
<reference evidence="5" key="1">
    <citation type="submission" date="2021-11" db="EMBL/GenBank/DDBJ databases">
        <authorList>
            <person name="Schell T."/>
        </authorList>
    </citation>
    <scope>NUCLEOTIDE SEQUENCE</scope>
    <source>
        <strain evidence="5">M5</strain>
    </source>
</reference>
<dbReference type="InterPro" id="IPR016197">
    <property type="entry name" value="Chromo-like_dom_sf"/>
</dbReference>
<protein>
    <recommendedName>
        <fullName evidence="4">Chromo domain-containing protein</fullName>
    </recommendedName>
</protein>
<dbReference type="OrthoDB" id="273092at2759"/>
<dbReference type="SUPFAM" id="SSF54160">
    <property type="entry name" value="Chromo domain-like"/>
    <property type="match status" value="2"/>
</dbReference>
<feature type="compositionally biased region" description="Basic and acidic residues" evidence="3">
    <location>
        <begin position="154"/>
        <end position="169"/>
    </location>
</feature>
<dbReference type="Pfam" id="PF00385">
    <property type="entry name" value="Chromo"/>
    <property type="match status" value="1"/>
</dbReference>
<evidence type="ECO:0000256" key="1">
    <source>
        <dbReference type="ARBA" id="ARBA00004123"/>
    </source>
</evidence>
<feature type="compositionally biased region" description="Basic and acidic residues" evidence="3">
    <location>
        <begin position="1"/>
        <end position="14"/>
    </location>
</feature>
<dbReference type="InterPro" id="IPR008251">
    <property type="entry name" value="Chromo_shadow_dom"/>
</dbReference>
<dbReference type="AlphaFoldDB" id="A0A8J2RJN9"/>
<evidence type="ECO:0000256" key="2">
    <source>
        <dbReference type="ARBA" id="ARBA00023242"/>
    </source>
</evidence>
<accession>A0A8J2RJN9</accession>
<feature type="region of interest" description="Disordered" evidence="3">
    <location>
        <begin position="317"/>
        <end position="353"/>
    </location>
</feature>
<feature type="compositionally biased region" description="Basic and acidic residues" evidence="3">
    <location>
        <begin position="317"/>
        <end position="335"/>
    </location>
</feature>
<dbReference type="GO" id="GO:0031507">
    <property type="term" value="P:heterochromatin formation"/>
    <property type="evidence" value="ECO:0007669"/>
    <property type="project" value="UniProtKB-ARBA"/>
</dbReference>
<dbReference type="SMART" id="SM00298">
    <property type="entry name" value="CHROMO"/>
    <property type="match status" value="1"/>
</dbReference>
<dbReference type="FunFam" id="2.40.50.40:FF:000007">
    <property type="entry name" value="Chromobox protein homolog 1"/>
    <property type="match status" value="1"/>
</dbReference>
<keyword evidence="6" id="KW-1185">Reference proteome</keyword>
<dbReference type="Gene3D" id="2.40.50.40">
    <property type="match status" value="2"/>
</dbReference>
<feature type="compositionally biased region" description="Basic and acidic residues" evidence="3">
    <location>
        <begin position="81"/>
        <end position="94"/>
    </location>
</feature>
<evidence type="ECO:0000313" key="6">
    <source>
        <dbReference type="Proteomes" id="UP000789390"/>
    </source>
</evidence>
<dbReference type="InterPro" id="IPR023780">
    <property type="entry name" value="Chromo_domain"/>
</dbReference>
<feature type="region of interest" description="Disordered" evidence="3">
    <location>
        <begin position="154"/>
        <end position="191"/>
    </location>
</feature>
<dbReference type="PROSITE" id="PS50013">
    <property type="entry name" value="CHROMO_2"/>
    <property type="match status" value="1"/>
</dbReference>
<name>A0A8J2RJN9_9CRUS</name>
<dbReference type="CDD" id="cd00034">
    <property type="entry name" value="CSD"/>
    <property type="match status" value="1"/>
</dbReference>
<feature type="domain" description="Chromo" evidence="4">
    <location>
        <begin position="31"/>
        <end position="89"/>
    </location>
</feature>
<dbReference type="GO" id="GO:0005634">
    <property type="term" value="C:nucleus"/>
    <property type="evidence" value="ECO:0007669"/>
    <property type="project" value="UniProtKB-SubCell"/>
</dbReference>
<feature type="compositionally biased region" description="Basic and acidic residues" evidence="3">
    <location>
        <begin position="119"/>
        <end position="136"/>
    </location>
</feature>
<keyword evidence="2" id="KW-0539">Nucleus</keyword>
<dbReference type="InterPro" id="IPR000953">
    <property type="entry name" value="Chromo/chromo_shadow_dom"/>
</dbReference>
<dbReference type="Proteomes" id="UP000789390">
    <property type="component" value="Unassembled WGS sequence"/>
</dbReference>
<dbReference type="Pfam" id="PF01393">
    <property type="entry name" value="Chromo_shadow"/>
    <property type="match status" value="1"/>
</dbReference>
<dbReference type="SMART" id="SM00300">
    <property type="entry name" value="ChSh"/>
    <property type="match status" value="1"/>
</dbReference>
<comment type="caution">
    <text evidence="5">The sequence shown here is derived from an EMBL/GenBank/DDBJ whole genome shotgun (WGS) entry which is preliminary data.</text>
</comment>
<evidence type="ECO:0000256" key="3">
    <source>
        <dbReference type="SAM" id="MobiDB-lite"/>
    </source>
</evidence>
<organism evidence="5 6">
    <name type="scientific">Daphnia galeata</name>
    <dbReference type="NCBI Taxonomy" id="27404"/>
    <lineage>
        <taxon>Eukaryota</taxon>
        <taxon>Metazoa</taxon>
        <taxon>Ecdysozoa</taxon>
        <taxon>Arthropoda</taxon>
        <taxon>Crustacea</taxon>
        <taxon>Branchiopoda</taxon>
        <taxon>Diplostraca</taxon>
        <taxon>Cladocera</taxon>
        <taxon>Anomopoda</taxon>
        <taxon>Daphniidae</taxon>
        <taxon>Daphnia</taxon>
    </lineage>
</organism>
<sequence>MGRSTEIKERRVSEEPTPPTSSDSEDEEKEYTVEKILDHRERNGVVEYFLKWKGYSEEDSTWEPEENLDCPALIAIYLNKRKEEKKERKKEVEKLLYTSYSSPKHRKQRPDVGETSSSVKDKQQKKKENNKQDKITSKNAEIFSNYLLKDKHAREIENRSTEHREEKRSSIKKKGKTAEVCDNSNRPEGFDRNLEPEKILAATDNTGELKTDEKPELVPACEANKECPQIVIKFYEERLHFPSISSEEDSTYGLNGGRPLILFCEIWPMQSPECSTAAIIISFVVDLLLLGYTLKSLLKDRKKQTVTGVTCIETGKTTKMEPHSDQGDREKKQEPCNEENPVRPIDVDERNDDDAVTQKLKNELREAVERLRSEFQNQLQFEALTTTHVYNQQVEGVRAIEEKAKSFLDFIDLDMQSRGQRELELDRREAILIRREEKCERIIRRQLNLNLREEDLIRREGDLIRREEDLIRREGDLTRGKGDLTRNERVLLRKEQEVRRTYSKLAKEEIG</sequence>
<dbReference type="GO" id="GO:0000792">
    <property type="term" value="C:heterochromatin"/>
    <property type="evidence" value="ECO:0007669"/>
    <property type="project" value="UniProtKB-ARBA"/>
</dbReference>
<dbReference type="InterPro" id="IPR023779">
    <property type="entry name" value="Chromodomain_CS"/>
</dbReference>
<dbReference type="InterPro" id="IPR051219">
    <property type="entry name" value="Heterochromatin_chromo-domain"/>
</dbReference>
<evidence type="ECO:0000259" key="4">
    <source>
        <dbReference type="PROSITE" id="PS50013"/>
    </source>
</evidence>
<feature type="region of interest" description="Disordered" evidence="3">
    <location>
        <begin position="81"/>
        <end position="136"/>
    </location>
</feature>